<feature type="region of interest" description="Disordered" evidence="1">
    <location>
        <begin position="1"/>
        <end position="21"/>
    </location>
</feature>
<proteinExistence type="predicted"/>
<dbReference type="Proteomes" id="UP001489902">
    <property type="component" value="Chromosome 5"/>
</dbReference>
<dbReference type="PANTHER" id="PTHR42034:SF1">
    <property type="entry name" value="CONDENSATION DOMAIN-CONTAINING PROTEIN"/>
    <property type="match status" value="1"/>
</dbReference>
<accession>A0ABZ2X2G9</accession>
<dbReference type="SUPFAM" id="SSF52777">
    <property type="entry name" value="CoA-dependent acyltransferases"/>
    <property type="match status" value="1"/>
</dbReference>
<evidence type="ECO:0000256" key="1">
    <source>
        <dbReference type="SAM" id="MobiDB-lite"/>
    </source>
</evidence>
<dbReference type="Gene3D" id="3.30.559.10">
    <property type="entry name" value="Chloramphenicol acetyltransferase-like domain"/>
    <property type="match status" value="1"/>
</dbReference>
<protein>
    <recommendedName>
        <fullName evidence="4">CoA-dependent acyltransferase</fullName>
    </recommendedName>
</protein>
<dbReference type="InterPro" id="IPR023213">
    <property type="entry name" value="CAT-like_dom_sf"/>
</dbReference>
<evidence type="ECO:0008006" key="4">
    <source>
        <dbReference type="Google" id="ProtNLM"/>
    </source>
</evidence>
<sequence>MSSSNPNPITARSDPAFTTLTSNPDVRARPFSTVEKLLYHFKTVTAPLTKEHLSIYSALKLSFPSSVADPIPHIRTAWAATVKHHPQLGSVLNLRNQTDDSGKTPNILIPTYDAAEWLAKTFTIDHKATSATALFESAKDEEYATCIWIPLSSQVLFQTSHWRMDGGSLMTIAVNFLHVLSQSLSKGADAALDNFTSPVGDGSLAPNVDWILDTFPDEASTPDYIVKAADTMYTDMLAGAPSVALPPREGSDEAIPGDSTRVTINFGKETTSQLLAGSKAKGITISLATHAAIIRCSARYPQHPLCKSYGRFAPVDIRKDFPSPYNTPQYSIGEYCAAFPVIVLDVVSENKTFGQVCEELQKSYQRARNSGFKDDAGQPVATADVGASFIRRILDLVNTAPPPDMPSVQAVDFASMGLVEKVLSPFDFAETGDTVCSEMPHDPEAQTLRADFLSIVAMILYHQGVSGCQRDGQIILNVVEIRWKALESISREEWTELDTVSFARAHADLDYVVCESNDGDKADTLFQIYIGIYTHIKNTNRRALVLSKKVLISSASQQVSKTRNKEHLAAIKIESLLDPDNPLIFLIKH</sequence>
<dbReference type="PANTHER" id="PTHR42034">
    <property type="entry name" value="CHROMOSOME 7, WHOLE GENOME SHOTGUN SEQUENCE-RELATED"/>
    <property type="match status" value="1"/>
</dbReference>
<gene>
    <name evidence="2" type="ORF">QYS62_008281</name>
</gene>
<organism evidence="2 3">
    <name type="scientific">Fusarium acuminatum</name>
    <dbReference type="NCBI Taxonomy" id="5515"/>
    <lineage>
        <taxon>Eukaryota</taxon>
        <taxon>Fungi</taxon>
        <taxon>Dikarya</taxon>
        <taxon>Ascomycota</taxon>
        <taxon>Pezizomycotina</taxon>
        <taxon>Sordariomycetes</taxon>
        <taxon>Hypocreomycetidae</taxon>
        <taxon>Hypocreales</taxon>
        <taxon>Nectriaceae</taxon>
        <taxon>Fusarium</taxon>
        <taxon>Fusarium tricinctum species complex</taxon>
    </lineage>
</organism>
<dbReference type="Gene3D" id="3.30.559.30">
    <property type="entry name" value="Nonribosomal peptide synthetase, condensation domain"/>
    <property type="match status" value="1"/>
</dbReference>
<evidence type="ECO:0000313" key="2">
    <source>
        <dbReference type="EMBL" id="WZH47139.1"/>
    </source>
</evidence>
<keyword evidence="3" id="KW-1185">Reference proteome</keyword>
<evidence type="ECO:0000313" key="3">
    <source>
        <dbReference type="Proteomes" id="UP001489902"/>
    </source>
</evidence>
<name>A0ABZ2X2G9_9HYPO</name>
<reference evidence="2 3" key="1">
    <citation type="submission" date="2024-04" db="EMBL/GenBank/DDBJ databases">
        <title>Complete genome sequence of Fusarium acuminatum.</title>
        <authorList>
            <person name="Lan B."/>
        </authorList>
    </citation>
    <scope>NUCLEOTIDE SEQUENCE [LARGE SCALE GENOMIC DNA]</scope>
    <source>
        <strain evidence="2">1A</strain>
    </source>
</reference>
<dbReference type="EMBL" id="CP151264">
    <property type="protein sequence ID" value="WZH47139.1"/>
    <property type="molecule type" value="Genomic_DNA"/>
</dbReference>